<proteinExistence type="predicted"/>
<evidence type="ECO:0000313" key="2">
    <source>
        <dbReference type="EMBL" id="KAG7170544.1"/>
    </source>
</evidence>
<feature type="transmembrane region" description="Helical" evidence="1">
    <location>
        <begin position="54"/>
        <end position="76"/>
    </location>
</feature>
<dbReference type="Proteomes" id="UP000747542">
    <property type="component" value="Unassembled WGS sequence"/>
</dbReference>
<keyword evidence="1" id="KW-0472">Membrane</keyword>
<name>A0A8J5KN07_HOMAM</name>
<organism evidence="2 3">
    <name type="scientific">Homarus americanus</name>
    <name type="common">American lobster</name>
    <dbReference type="NCBI Taxonomy" id="6706"/>
    <lineage>
        <taxon>Eukaryota</taxon>
        <taxon>Metazoa</taxon>
        <taxon>Ecdysozoa</taxon>
        <taxon>Arthropoda</taxon>
        <taxon>Crustacea</taxon>
        <taxon>Multicrustacea</taxon>
        <taxon>Malacostraca</taxon>
        <taxon>Eumalacostraca</taxon>
        <taxon>Eucarida</taxon>
        <taxon>Decapoda</taxon>
        <taxon>Pleocyemata</taxon>
        <taxon>Astacidea</taxon>
        <taxon>Nephropoidea</taxon>
        <taxon>Nephropidae</taxon>
        <taxon>Homarus</taxon>
    </lineage>
</organism>
<sequence length="79" mass="9892">MEEGKKNNPKYYESGMTFGREEGVLCVLVVYMWYMWHMWYIWYMWYMWHMWHMWYMWVCFSICGSSGVCCVMSELCDTE</sequence>
<comment type="caution">
    <text evidence="2">The sequence shown here is derived from an EMBL/GenBank/DDBJ whole genome shotgun (WGS) entry which is preliminary data.</text>
</comment>
<accession>A0A8J5KN07</accession>
<evidence type="ECO:0000313" key="3">
    <source>
        <dbReference type="Proteomes" id="UP000747542"/>
    </source>
</evidence>
<evidence type="ECO:0000256" key="1">
    <source>
        <dbReference type="SAM" id="Phobius"/>
    </source>
</evidence>
<reference evidence="2" key="1">
    <citation type="journal article" date="2021" name="Sci. Adv.">
        <title>The American lobster genome reveals insights on longevity, neural, and immune adaptations.</title>
        <authorList>
            <person name="Polinski J.M."/>
            <person name="Zimin A.V."/>
            <person name="Clark K.F."/>
            <person name="Kohn A.B."/>
            <person name="Sadowski N."/>
            <person name="Timp W."/>
            <person name="Ptitsyn A."/>
            <person name="Khanna P."/>
            <person name="Romanova D.Y."/>
            <person name="Williams P."/>
            <person name="Greenwood S.J."/>
            <person name="Moroz L.L."/>
            <person name="Walt D.R."/>
            <person name="Bodnar A.G."/>
        </authorList>
    </citation>
    <scope>NUCLEOTIDE SEQUENCE</scope>
    <source>
        <strain evidence="2">GMGI-L3</strain>
    </source>
</reference>
<gene>
    <name evidence="2" type="ORF">Hamer_G024013</name>
</gene>
<protein>
    <recommendedName>
        <fullName evidence="4">Transmembrane protein</fullName>
    </recommendedName>
</protein>
<feature type="transmembrane region" description="Helical" evidence="1">
    <location>
        <begin position="23"/>
        <end position="42"/>
    </location>
</feature>
<dbReference type="AlphaFoldDB" id="A0A8J5KN07"/>
<keyword evidence="1" id="KW-1133">Transmembrane helix</keyword>
<keyword evidence="1" id="KW-0812">Transmembrane</keyword>
<dbReference type="EMBL" id="JAHLQT010013974">
    <property type="protein sequence ID" value="KAG7170544.1"/>
    <property type="molecule type" value="Genomic_DNA"/>
</dbReference>
<keyword evidence="3" id="KW-1185">Reference proteome</keyword>
<evidence type="ECO:0008006" key="4">
    <source>
        <dbReference type="Google" id="ProtNLM"/>
    </source>
</evidence>